<feature type="compositionally biased region" description="Basic and acidic residues" evidence="1">
    <location>
        <begin position="159"/>
        <end position="169"/>
    </location>
</feature>
<accession>A0A238FAE6</accession>
<proteinExistence type="predicted"/>
<sequence>MTKNKAGGVIPKHFYCPGHQFPSFFLSNYLIYHRRLSYLRISCLGPQVSFCPAGGLGKHWADKCPDTAKRTKYFELKNAMKELKLDSSPRTIRETTIWGFFAASFVNLEQPTWLLLDSASAYHVDNDSSFFDGPIAPDSHIMQGLGGTVNASGIGCTSLRRDPDQDTQRRRTPRKA</sequence>
<reference evidence="3" key="1">
    <citation type="submission" date="2016-09" db="EMBL/GenBank/DDBJ databases">
        <authorList>
            <person name="Jeantristanb JTB J.-T."/>
            <person name="Ricardo R."/>
        </authorList>
    </citation>
    <scope>NUCLEOTIDE SEQUENCE [LARGE SCALE GENOMIC DNA]</scope>
</reference>
<dbReference type="STRING" id="269621.A0A238FAE6"/>
<dbReference type="EMBL" id="FMSP01000004">
    <property type="protein sequence ID" value="SCV69061.1"/>
    <property type="molecule type" value="Genomic_DNA"/>
</dbReference>
<dbReference type="OrthoDB" id="3243429at2759"/>
<dbReference type="Proteomes" id="UP000198372">
    <property type="component" value="Unassembled WGS sequence"/>
</dbReference>
<name>A0A238FAE6_9BASI</name>
<evidence type="ECO:0000313" key="3">
    <source>
        <dbReference type="Proteomes" id="UP000198372"/>
    </source>
</evidence>
<dbReference type="AlphaFoldDB" id="A0A238FAE6"/>
<feature type="region of interest" description="Disordered" evidence="1">
    <location>
        <begin position="153"/>
        <end position="176"/>
    </location>
</feature>
<organism evidence="2 3">
    <name type="scientific">Microbotryum intermedium</name>
    <dbReference type="NCBI Taxonomy" id="269621"/>
    <lineage>
        <taxon>Eukaryota</taxon>
        <taxon>Fungi</taxon>
        <taxon>Dikarya</taxon>
        <taxon>Basidiomycota</taxon>
        <taxon>Pucciniomycotina</taxon>
        <taxon>Microbotryomycetes</taxon>
        <taxon>Microbotryales</taxon>
        <taxon>Microbotryaceae</taxon>
        <taxon>Microbotryum</taxon>
    </lineage>
</organism>
<evidence type="ECO:0000313" key="2">
    <source>
        <dbReference type="EMBL" id="SCV69061.1"/>
    </source>
</evidence>
<keyword evidence="3" id="KW-1185">Reference proteome</keyword>
<gene>
    <name evidence="2" type="ORF">BQ2448_2081</name>
</gene>
<evidence type="ECO:0000256" key="1">
    <source>
        <dbReference type="SAM" id="MobiDB-lite"/>
    </source>
</evidence>
<protein>
    <submittedName>
        <fullName evidence="2">BQ2448_2081 protein</fullName>
    </submittedName>
</protein>